<evidence type="ECO:0000256" key="1">
    <source>
        <dbReference type="SAM" id="MobiDB-lite"/>
    </source>
</evidence>
<accession>A0A699JKB5</accession>
<feature type="region of interest" description="Disordered" evidence="1">
    <location>
        <begin position="1"/>
        <end position="21"/>
    </location>
</feature>
<gene>
    <name evidence="2" type="ORF">Tci_609461</name>
</gene>
<dbReference type="EMBL" id="BKCJ010413214">
    <property type="protein sequence ID" value="GFA37489.1"/>
    <property type="molecule type" value="Genomic_DNA"/>
</dbReference>
<organism evidence="2">
    <name type="scientific">Tanacetum cinerariifolium</name>
    <name type="common">Dalmatian daisy</name>
    <name type="synonym">Chrysanthemum cinerariifolium</name>
    <dbReference type="NCBI Taxonomy" id="118510"/>
    <lineage>
        <taxon>Eukaryota</taxon>
        <taxon>Viridiplantae</taxon>
        <taxon>Streptophyta</taxon>
        <taxon>Embryophyta</taxon>
        <taxon>Tracheophyta</taxon>
        <taxon>Spermatophyta</taxon>
        <taxon>Magnoliopsida</taxon>
        <taxon>eudicotyledons</taxon>
        <taxon>Gunneridae</taxon>
        <taxon>Pentapetalae</taxon>
        <taxon>asterids</taxon>
        <taxon>campanulids</taxon>
        <taxon>Asterales</taxon>
        <taxon>Asteraceae</taxon>
        <taxon>Asteroideae</taxon>
        <taxon>Anthemideae</taxon>
        <taxon>Anthemidinae</taxon>
        <taxon>Tanacetum</taxon>
    </lineage>
</organism>
<name>A0A699JKB5_TANCI</name>
<proteinExistence type="predicted"/>
<evidence type="ECO:0000313" key="2">
    <source>
        <dbReference type="EMBL" id="GFA37489.1"/>
    </source>
</evidence>
<sequence length="21" mass="1962">MVLGCDGKCGGGDGESCSDGD</sequence>
<protein>
    <submittedName>
        <fullName evidence="2">Uncharacterized protein</fullName>
    </submittedName>
</protein>
<feature type="non-terminal residue" evidence="2">
    <location>
        <position position="21"/>
    </location>
</feature>
<dbReference type="AlphaFoldDB" id="A0A699JKB5"/>
<reference evidence="2" key="1">
    <citation type="journal article" date="2019" name="Sci. Rep.">
        <title>Draft genome of Tanacetum cinerariifolium, the natural source of mosquito coil.</title>
        <authorList>
            <person name="Yamashiro T."/>
            <person name="Shiraishi A."/>
            <person name="Satake H."/>
            <person name="Nakayama K."/>
        </authorList>
    </citation>
    <scope>NUCLEOTIDE SEQUENCE</scope>
</reference>
<comment type="caution">
    <text evidence="2">The sequence shown here is derived from an EMBL/GenBank/DDBJ whole genome shotgun (WGS) entry which is preliminary data.</text>
</comment>